<feature type="repeat" description="TNFR-Cys" evidence="1">
    <location>
        <begin position="26"/>
        <end position="64"/>
    </location>
</feature>
<feature type="chain" id="PRO_5015656853" description="TNFR-Cys domain-containing protein" evidence="4">
    <location>
        <begin position="25"/>
        <end position="283"/>
    </location>
</feature>
<sequence>MVKNSPWICCMLLLTFLLCGHVCSRQCDHHHFWDPVEQACQPCSHCPKNKIIRKPCSKLKDTVCGPFREFSFFNHLEETESSFPSVKYDSDNFSGTDREGRAFSSKNSGLPNEPMIEKDDGEYWKNLAFALIGVVCVLIFVATVVVLLACRKLHENSTFKRPEEEEDDDSGYVVIRAIRPAPTSHCQRRASLSQEFCPSPAASALLTPNQSQEYITSSNGHTQYDLHVKGAYRPKRTLLNYDADDVFESEDSAGSRTSRKFPLHPIPETVTDNENQTSSVLRV</sequence>
<dbReference type="OrthoDB" id="6083769at2759"/>
<feature type="compositionally biased region" description="Polar residues" evidence="2">
    <location>
        <begin position="270"/>
        <end position="283"/>
    </location>
</feature>
<feature type="region of interest" description="Disordered" evidence="2">
    <location>
        <begin position="248"/>
        <end position="283"/>
    </location>
</feature>
<keyword evidence="7" id="KW-1185">Reference proteome</keyword>
<dbReference type="OMA" id="PKRRLMN"/>
<keyword evidence="4" id="KW-0732">Signal</keyword>
<name>A0A2T7PK54_POMCA</name>
<dbReference type="SMART" id="SM00208">
    <property type="entry name" value="TNFR"/>
    <property type="match status" value="1"/>
</dbReference>
<evidence type="ECO:0000256" key="1">
    <source>
        <dbReference type="PROSITE-ProRule" id="PRU00206"/>
    </source>
</evidence>
<dbReference type="Pfam" id="PF00020">
    <property type="entry name" value="TNFR_c6"/>
    <property type="match status" value="1"/>
</dbReference>
<reference evidence="6 7" key="1">
    <citation type="submission" date="2018-04" db="EMBL/GenBank/DDBJ databases">
        <title>The genome of golden apple snail Pomacea canaliculata provides insight into stress tolerance and invasive adaptation.</title>
        <authorList>
            <person name="Liu C."/>
            <person name="Liu B."/>
            <person name="Ren Y."/>
            <person name="Zhang Y."/>
            <person name="Wang H."/>
            <person name="Li S."/>
            <person name="Jiang F."/>
            <person name="Yin L."/>
            <person name="Zhang G."/>
            <person name="Qian W."/>
            <person name="Fan W."/>
        </authorList>
    </citation>
    <scope>NUCLEOTIDE SEQUENCE [LARGE SCALE GENOMIC DNA]</scope>
    <source>
        <strain evidence="6">SZHN2017</strain>
        <tissue evidence="6">Muscle</tissue>
    </source>
</reference>
<evidence type="ECO:0000259" key="5">
    <source>
        <dbReference type="PROSITE" id="PS50050"/>
    </source>
</evidence>
<evidence type="ECO:0000256" key="3">
    <source>
        <dbReference type="SAM" id="Phobius"/>
    </source>
</evidence>
<accession>A0A2T7PK54</accession>
<dbReference type="PROSITE" id="PS50050">
    <property type="entry name" value="TNFR_NGFR_2"/>
    <property type="match status" value="1"/>
</dbReference>
<gene>
    <name evidence="6" type="ORF">C0Q70_05049</name>
</gene>
<evidence type="ECO:0000313" key="7">
    <source>
        <dbReference type="Proteomes" id="UP000245119"/>
    </source>
</evidence>
<feature type="disulfide bond" evidence="1">
    <location>
        <begin position="43"/>
        <end position="56"/>
    </location>
</feature>
<evidence type="ECO:0000256" key="2">
    <source>
        <dbReference type="SAM" id="MobiDB-lite"/>
    </source>
</evidence>
<feature type="disulfide bond" evidence="1">
    <location>
        <begin position="46"/>
        <end position="64"/>
    </location>
</feature>
<keyword evidence="3" id="KW-0472">Membrane</keyword>
<feature type="transmembrane region" description="Helical" evidence="3">
    <location>
        <begin position="127"/>
        <end position="150"/>
    </location>
</feature>
<feature type="signal peptide" evidence="4">
    <location>
        <begin position="1"/>
        <end position="24"/>
    </location>
</feature>
<dbReference type="InterPro" id="IPR001368">
    <property type="entry name" value="TNFR/NGFR_Cys_rich_reg"/>
</dbReference>
<keyword evidence="3" id="KW-1133">Transmembrane helix</keyword>
<comment type="caution">
    <text evidence="6">The sequence shown here is derived from an EMBL/GenBank/DDBJ whole genome shotgun (WGS) entry which is preliminary data.</text>
</comment>
<keyword evidence="1" id="KW-1015">Disulfide bond</keyword>
<dbReference type="AlphaFoldDB" id="A0A2T7PK54"/>
<feature type="domain" description="TNFR-Cys" evidence="5">
    <location>
        <begin position="26"/>
        <end position="64"/>
    </location>
</feature>
<dbReference type="STRING" id="400727.A0A2T7PK54"/>
<evidence type="ECO:0000256" key="4">
    <source>
        <dbReference type="SAM" id="SignalP"/>
    </source>
</evidence>
<evidence type="ECO:0000313" key="6">
    <source>
        <dbReference type="EMBL" id="PVD33788.1"/>
    </source>
</evidence>
<organism evidence="6 7">
    <name type="scientific">Pomacea canaliculata</name>
    <name type="common">Golden apple snail</name>
    <dbReference type="NCBI Taxonomy" id="400727"/>
    <lineage>
        <taxon>Eukaryota</taxon>
        <taxon>Metazoa</taxon>
        <taxon>Spiralia</taxon>
        <taxon>Lophotrochozoa</taxon>
        <taxon>Mollusca</taxon>
        <taxon>Gastropoda</taxon>
        <taxon>Caenogastropoda</taxon>
        <taxon>Architaenioglossa</taxon>
        <taxon>Ampullarioidea</taxon>
        <taxon>Ampullariidae</taxon>
        <taxon>Pomacea</taxon>
    </lineage>
</organism>
<dbReference type="Gene3D" id="2.10.50.10">
    <property type="entry name" value="Tumor Necrosis Factor Receptor, subunit A, domain 2"/>
    <property type="match status" value="1"/>
</dbReference>
<protein>
    <recommendedName>
        <fullName evidence="5">TNFR-Cys domain-containing protein</fullName>
    </recommendedName>
</protein>
<comment type="caution">
    <text evidence="1">Lacks conserved residue(s) required for the propagation of feature annotation.</text>
</comment>
<keyword evidence="3" id="KW-0812">Transmembrane</keyword>
<proteinExistence type="predicted"/>
<dbReference type="Proteomes" id="UP000245119">
    <property type="component" value="Linkage Group LG3"/>
</dbReference>
<dbReference type="EMBL" id="PZQS01000003">
    <property type="protein sequence ID" value="PVD33788.1"/>
    <property type="molecule type" value="Genomic_DNA"/>
</dbReference>